<dbReference type="EMBL" id="JAQGDS010000002">
    <property type="protein sequence ID" value="KAJ6262896.1"/>
    <property type="molecule type" value="Genomic_DNA"/>
</dbReference>
<keyword evidence="6" id="KW-1185">Reference proteome</keyword>
<dbReference type="PANTHER" id="PTHR10146:SF14">
    <property type="entry name" value="PYRIDOXAL PHOSPHATE HOMEOSTASIS PROTEIN"/>
    <property type="match status" value="1"/>
</dbReference>
<dbReference type="Pfam" id="PF01168">
    <property type="entry name" value="Ala_racemase_N"/>
    <property type="match status" value="1"/>
</dbReference>
<proteinExistence type="inferred from homology"/>
<dbReference type="Gene3D" id="3.20.20.10">
    <property type="entry name" value="Alanine racemase"/>
    <property type="match status" value="1"/>
</dbReference>
<comment type="caution">
    <text evidence="5">The sequence shown here is derived from an EMBL/GenBank/DDBJ whole genome shotgun (WGS) entry which is preliminary data.</text>
</comment>
<evidence type="ECO:0000256" key="1">
    <source>
        <dbReference type="ARBA" id="ARBA00022898"/>
    </source>
</evidence>
<dbReference type="Proteomes" id="UP001221413">
    <property type="component" value="Unassembled WGS sequence"/>
</dbReference>
<organism evidence="5 6">
    <name type="scientific">Drechslerella dactyloides</name>
    <name type="common">Nematode-trapping fungus</name>
    <name type="synonym">Arthrobotrys dactyloides</name>
    <dbReference type="NCBI Taxonomy" id="74499"/>
    <lineage>
        <taxon>Eukaryota</taxon>
        <taxon>Fungi</taxon>
        <taxon>Dikarya</taxon>
        <taxon>Ascomycota</taxon>
        <taxon>Pezizomycotina</taxon>
        <taxon>Orbiliomycetes</taxon>
        <taxon>Orbiliales</taxon>
        <taxon>Orbiliaceae</taxon>
        <taxon>Drechslerella</taxon>
    </lineage>
</organism>
<dbReference type="AlphaFoldDB" id="A0AAD6J2G8"/>
<dbReference type="InterPro" id="IPR011078">
    <property type="entry name" value="PyrdxlP_homeostasis"/>
</dbReference>
<gene>
    <name evidence="5" type="ORF">Dda_1453</name>
</gene>
<evidence type="ECO:0000256" key="2">
    <source>
        <dbReference type="HAMAP-Rule" id="MF_03225"/>
    </source>
</evidence>
<accession>A0AAD6J2G8</accession>
<dbReference type="SUPFAM" id="SSF51419">
    <property type="entry name" value="PLP-binding barrel"/>
    <property type="match status" value="1"/>
</dbReference>
<sequence length="367" mass="40207">MALVKVAQDCLAASILIFTTAANFNLDRMRPETVRSLLRSTVSRYPIAHKLITVCPRRYSTGRPRFPGLPSIYLRPFLEDRNRPQPRAFRSRMSDIEADGLAAAEVLAGLQARLRDDAETQARAHELAQNVNEIRERMAAAAATATSGRQTGEGLKPAMDILALHAQGQDHFGENYVQELAKKQPILPLTIRWHFIGSLQSSAISKLARIPNLHAIHSIDSAKKAISLNRLRPDDLPAVRVFIQVNTSGEESKSGLPPSSEDLYTAVQTVRKECSKLILEGLMTIGAIARSQAAKEGEENEDFITLVNVAEELEARIEKEDGEKVKLKLSMGMSDDFEGAIGLGADYVRVGSSIFGSRPAKADATIL</sequence>
<comment type="similarity">
    <text evidence="2 3">Belongs to the pyridoxal phosphate-binding protein YggS/PROSC family.</text>
</comment>
<dbReference type="HAMAP" id="MF_02087">
    <property type="entry name" value="PLP_homeostasis"/>
    <property type="match status" value="1"/>
</dbReference>
<protein>
    <recommendedName>
        <fullName evidence="2">Pyridoxal phosphate homeostasis protein</fullName>
        <shortName evidence="2">PLP homeostasis protein</shortName>
    </recommendedName>
</protein>
<evidence type="ECO:0000313" key="5">
    <source>
        <dbReference type="EMBL" id="KAJ6262896.1"/>
    </source>
</evidence>
<dbReference type="InterPro" id="IPR029066">
    <property type="entry name" value="PLP-binding_barrel"/>
</dbReference>
<dbReference type="InterPro" id="IPR001608">
    <property type="entry name" value="Ala_racemase_N"/>
</dbReference>
<evidence type="ECO:0000256" key="3">
    <source>
        <dbReference type="RuleBase" id="RU004514"/>
    </source>
</evidence>
<evidence type="ECO:0000313" key="6">
    <source>
        <dbReference type="Proteomes" id="UP001221413"/>
    </source>
</evidence>
<reference evidence="5" key="1">
    <citation type="submission" date="2023-01" db="EMBL/GenBank/DDBJ databases">
        <title>The chitinases involved in constricting ring structure development in the nematode-trapping fungus Drechslerella dactyloides.</title>
        <authorList>
            <person name="Wang R."/>
            <person name="Zhang L."/>
            <person name="Tang P."/>
            <person name="Li S."/>
            <person name="Liang L."/>
        </authorList>
    </citation>
    <scope>NUCLEOTIDE SEQUENCE</scope>
    <source>
        <strain evidence="5">YMF1.00031</strain>
    </source>
</reference>
<feature type="domain" description="Alanine racemase N-terminal" evidence="4">
    <location>
        <begin position="126"/>
        <end position="359"/>
    </location>
</feature>
<keyword evidence="1 2" id="KW-0663">Pyridoxal phosphate</keyword>
<name>A0AAD6J2G8_DREDA</name>
<dbReference type="NCBIfam" id="TIGR00044">
    <property type="entry name" value="YggS family pyridoxal phosphate-dependent enzyme"/>
    <property type="match status" value="1"/>
</dbReference>
<dbReference type="PANTHER" id="PTHR10146">
    <property type="entry name" value="PROLINE SYNTHETASE CO-TRANSCRIBED BACTERIAL HOMOLOG PROTEIN"/>
    <property type="match status" value="1"/>
</dbReference>
<comment type="caution">
    <text evidence="2">Lacks conserved residue(s) required for the propagation of feature annotation.</text>
</comment>
<evidence type="ECO:0000259" key="4">
    <source>
        <dbReference type="Pfam" id="PF01168"/>
    </source>
</evidence>
<comment type="function">
    <text evidence="2">Pyridoxal 5'-phosphate (PLP)-binding protein, which may be involved in intracellular homeostatic regulation of pyridoxal 5'-phosphate (PLP), the active form of vitamin B6.</text>
</comment>
<dbReference type="GO" id="GO:0030170">
    <property type="term" value="F:pyridoxal phosphate binding"/>
    <property type="evidence" value="ECO:0007669"/>
    <property type="project" value="UniProtKB-UniRule"/>
</dbReference>